<sequence>MYNNRFEKGSTLNLFGYEQNEYPGDNVKYKEENRKKWEVYYSCLEAQTKILGTKLTITPEAILGFETSFVTMDCKICLNPLEFKDKDAIVWEYASPTDDSLAPLEYDEHILMSPQDRSLQIFNLHLEHTGQYVCKLGQSATAPYFLTVVNISESEMNLVHSPAYSEVLDTEWGEWSSCSTCNAVGKRHKLGYCNVYSKKSRSKRMAESQNEDLFDIFIYGIPCHSYILPEKIKQVARIRKNEMMTGFCNTKCPEKKVFEVRDRNGRVLEQADNSKGIYSLRQQLPPIEPTVERRLQYERKGSDIVLECPGNINSDVPIHWQIGDKNVIPEKIVHDSKGRIYISITDRIHINKAKLLDSNIYSCWQLNELAGTIRLVVEKKIKLNFNHTIMLVGVVLILGTFLYIFVKVIANRDAMKNRHLVMS</sequence>
<keyword evidence="11" id="KW-1185">Reference proteome</keyword>
<feature type="domain" description="Ig-like" evidence="9">
    <location>
        <begin position="285"/>
        <end position="363"/>
    </location>
</feature>
<dbReference type="PROSITE" id="PS50835">
    <property type="entry name" value="IG_LIKE"/>
    <property type="match status" value="2"/>
</dbReference>
<dbReference type="EMBL" id="JBDJPC010000005">
    <property type="protein sequence ID" value="KAL1501934.1"/>
    <property type="molecule type" value="Genomic_DNA"/>
</dbReference>
<protein>
    <recommendedName>
        <fullName evidence="9">Ig-like domain-containing protein</fullName>
    </recommendedName>
</protein>
<name>A0ABD1ET02_HYPHA</name>
<keyword evidence="3 8" id="KW-0812">Transmembrane</keyword>
<evidence type="ECO:0000256" key="3">
    <source>
        <dbReference type="ARBA" id="ARBA00022692"/>
    </source>
</evidence>
<dbReference type="GO" id="GO:0016020">
    <property type="term" value="C:membrane"/>
    <property type="evidence" value="ECO:0007669"/>
    <property type="project" value="UniProtKB-SubCell"/>
</dbReference>
<feature type="domain" description="Ig-like" evidence="9">
    <location>
        <begin position="53"/>
        <end position="152"/>
    </location>
</feature>
<reference evidence="10 11" key="1">
    <citation type="submission" date="2024-05" db="EMBL/GenBank/DDBJ databases">
        <title>Genetic variation in Jamaican populations of the coffee berry borer (Hypothenemus hampei).</title>
        <authorList>
            <person name="Errbii M."/>
            <person name="Myrie A."/>
        </authorList>
    </citation>
    <scope>NUCLEOTIDE SEQUENCE [LARGE SCALE GENOMIC DNA]</scope>
    <source>
        <strain evidence="10">JA-Hopewell-2020-01-JO</strain>
        <tissue evidence="10">Whole body</tissue>
    </source>
</reference>
<dbReference type="PANTHER" id="PTHR32178:SF6">
    <property type="entry name" value="IG-LIKE DOMAIN-CONTAINING PROTEIN"/>
    <property type="match status" value="1"/>
</dbReference>
<dbReference type="Proteomes" id="UP001566132">
    <property type="component" value="Unassembled WGS sequence"/>
</dbReference>
<feature type="transmembrane region" description="Helical" evidence="8">
    <location>
        <begin position="389"/>
        <end position="410"/>
    </location>
</feature>
<keyword evidence="6 8" id="KW-0472">Membrane</keyword>
<dbReference type="InterPro" id="IPR003599">
    <property type="entry name" value="Ig_sub"/>
</dbReference>
<comment type="subcellular location">
    <subcellularLocation>
        <location evidence="1">Membrane</location>
        <topology evidence="1">Single-pass type I membrane protein</topology>
    </subcellularLocation>
</comment>
<gene>
    <name evidence="10" type="ORF">ABEB36_007161</name>
</gene>
<accession>A0ABD1ET02</accession>
<evidence type="ECO:0000256" key="7">
    <source>
        <dbReference type="ARBA" id="ARBA00023180"/>
    </source>
</evidence>
<evidence type="ECO:0000256" key="2">
    <source>
        <dbReference type="ARBA" id="ARBA00008727"/>
    </source>
</evidence>
<evidence type="ECO:0000256" key="4">
    <source>
        <dbReference type="ARBA" id="ARBA00022729"/>
    </source>
</evidence>
<dbReference type="AlphaFoldDB" id="A0ABD1ET02"/>
<evidence type="ECO:0000313" key="10">
    <source>
        <dbReference type="EMBL" id="KAL1501934.1"/>
    </source>
</evidence>
<proteinExistence type="inferred from homology"/>
<evidence type="ECO:0000256" key="5">
    <source>
        <dbReference type="ARBA" id="ARBA00022989"/>
    </source>
</evidence>
<evidence type="ECO:0000313" key="11">
    <source>
        <dbReference type="Proteomes" id="UP001566132"/>
    </source>
</evidence>
<dbReference type="SMART" id="SM00409">
    <property type="entry name" value="IG"/>
    <property type="match status" value="2"/>
</dbReference>
<keyword evidence="7" id="KW-0325">Glycoprotein</keyword>
<comment type="caution">
    <text evidence="10">The sequence shown here is derived from an EMBL/GenBank/DDBJ whole genome shotgun (WGS) entry which is preliminary data.</text>
</comment>
<keyword evidence="4" id="KW-0732">Signal</keyword>
<dbReference type="PANTHER" id="PTHR32178">
    <property type="entry name" value="FAM187"/>
    <property type="match status" value="1"/>
</dbReference>
<comment type="similarity">
    <text evidence="2">Belongs to the FAM187 family.</text>
</comment>
<evidence type="ECO:0000256" key="6">
    <source>
        <dbReference type="ARBA" id="ARBA00023136"/>
    </source>
</evidence>
<evidence type="ECO:0000256" key="8">
    <source>
        <dbReference type="SAM" id="Phobius"/>
    </source>
</evidence>
<dbReference type="InterPro" id="IPR007110">
    <property type="entry name" value="Ig-like_dom"/>
</dbReference>
<evidence type="ECO:0000256" key="1">
    <source>
        <dbReference type="ARBA" id="ARBA00004479"/>
    </source>
</evidence>
<dbReference type="InterPro" id="IPR036179">
    <property type="entry name" value="Ig-like_dom_sf"/>
</dbReference>
<dbReference type="SUPFAM" id="SSF48726">
    <property type="entry name" value="Immunoglobulin"/>
    <property type="match status" value="2"/>
</dbReference>
<evidence type="ECO:0000259" key="9">
    <source>
        <dbReference type="PROSITE" id="PS50835"/>
    </source>
</evidence>
<keyword evidence="5 8" id="KW-1133">Transmembrane helix</keyword>
<organism evidence="10 11">
    <name type="scientific">Hypothenemus hampei</name>
    <name type="common">Coffee berry borer</name>
    <dbReference type="NCBI Taxonomy" id="57062"/>
    <lineage>
        <taxon>Eukaryota</taxon>
        <taxon>Metazoa</taxon>
        <taxon>Ecdysozoa</taxon>
        <taxon>Arthropoda</taxon>
        <taxon>Hexapoda</taxon>
        <taxon>Insecta</taxon>
        <taxon>Pterygota</taxon>
        <taxon>Neoptera</taxon>
        <taxon>Endopterygota</taxon>
        <taxon>Coleoptera</taxon>
        <taxon>Polyphaga</taxon>
        <taxon>Cucujiformia</taxon>
        <taxon>Curculionidae</taxon>
        <taxon>Scolytinae</taxon>
        <taxon>Hypothenemus</taxon>
    </lineage>
</organism>
<dbReference type="InterPro" id="IPR039311">
    <property type="entry name" value="FAM187A/B"/>
</dbReference>